<reference evidence="5" key="1">
    <citation type="journal article" date="2023" name="Mol. Phylogenet. Evol.">
        <title>Genome-scale phylogeny and comparative genomics of the fungal order Sordariales.</title>
        <authorList>
            <person name="Hensen N."/>
            <person name="Bonometti L."/>
            <person name="Westerberg I."/>
            <person name="Brannstrom I.O."/>
            <person name="Guillou S."/>
            <person name="Cros-Aarteil S."/>
            <person name="Calhoun S."/>
            <person name="Haridas S."/>
            <person name="Kuo A."/>
            <person name="Mondo S."/>
            <person name="Pangilinan J."/>
            <person name="Riley R."/>
            <person name="LaButti K."/>
            <person name="Andreopoulos B."/>
            <person name="Lipzen A."/>
            <person name="Chen C."/>
            <person name="Yan M."/>
            <person name="Daum C."/>
            <person name="Ng V."/>
            <person name="Clum A."/>
            <person name="Steindorff A."/>
            <person name="Ohm R.A."/>
            <person name="Martin F."/>
            <person name="Silar P."/>
            <person name="Natvig D.O."/>
            <person name="Lalanne C."/>
            <person name="Gautier V."/>
            <person name="Ament-Velasquez S.L."/>
            <person name="Kruys A."/>
            <person name="Hutchinson M.I."/>
            <person name="Powell A.J."/>
            <person name="Barry K."/>
            <person name="Miller A.N."/>
            <person name="Grigoriev I.V."/>
            <person name="Debuchy R."/>
            <person name="Gladieux P."/>
            <person name="Hiltunen Thoren M."/>
            <person name="Johannesson H."/>
        </authorList>
    </citation>
    <scope>NUCLEOTIDE SEQUENCE</scope>
    <source>
        <strain evidence="5">CBS 314.62</strain>
    </source>
</reference>
<dbReference type="GO" id="GO:0016020">
    <property type="term" value="C:membrane"/>
    <property type="evidence" value="ECO:0007669"/>
    <property type="project" value="TreeGrafter"/>
</dbReference>
<dbReference type="Pfam" id="PF01031">
    <property type="entry name" value="Dynamin_M"/>
    <property type="match status" value="1"/>
</dbReference>
<dbReference type="SUPFAM" id="SSF52540">
    <property type="entry name" value="P-loop containing nucleoside triphosphate hydrolases"/>
    <property type="match status" value="1"/>
</dbReference>
<organism evidence="5 6">
    <name type="scientific">Podospora appendiculata</name>
    <dbReference type="NCBI Taxonomy" id="314037"/>
    <lineage>
        <taxon>Eukaryota</taxon>
        <taxon>Fungi</taxon>
        <taxon>Dikarya</taxon>
        <taxon>Ascomycota</taxon>
        <taxon>Pezizomycotina</taxon>
        <taxon>Sordariomycetes</taxon>
        <taxon>Sordariomycetidae</taxon>
        <taxon>Sordariales</taxon>
        <taxon>Podosporaceae</taxon>
        <taxon>Podospora</taxon>
    </lineage>
</organism>
<dbReference type="GO" id="GO:0000266">
    <property type="term" value="P:mitochondrial fission"/>
    <property type="evidence" value="ECO:0007669"/>
    <property type="project" value="TreeGrafter"/>
</dbReference>
<dbReference type="PRINTS" id="PR00195">
    <property type="entry name" value="DYNAMIN"/>
</dbReference>
<dbReference type="Proteomes" id="UP001270362">
    <property type="component" value="Unassembled WGS sequence"/>
</dbReference>
<dbReference type="InterPro" id="IPR000375">
    <property type="entry name" value="Dynamin_stalk"/>
</dbReference>
<dbReference type="PROSITE" id="PS51388">
    <property type="entry name" value="GED"/>
    <property type="match status" value="1"/>
</dbReference>
<reference evidence="5" key="2">
    <citation type="submission" date="2023-06" db="EMBL/GenBank/DDBJ databases">
        <authorList>
            <consortium name="Lawrence Berkeley National Laboratory"/>
            <person name="Haridas S."/>
            <person name="Hensen N."/>
            <person name="Bonometti L."/>
            <person name="Westerberg I."/>
            <person name="Brannstrom I.O."/>
            <person name="Guillou S."/>
            <person name="Cros-Aarteil S."/>
            <person name="Calhoun S."/>
            <person name="Kuo A."/>
            <person name="Mondo S."/>
            <person name="Pangilinan J."/>
            <person name="Riley R."/>
            <person name="Labutti K."/>
            <person name="Andreopoulos B."/>
            <person name="Lipzen A."/>
            <person name="Chen C."/>
            <person name="Yanf M."/>
            <person name="Daum C."/>
            <person name="Ng V."/>
            <person name="Clum A."/>
            <person name="Steindorff A."/>
            <person name="Ohm R."/>
            <person name="Martin F."/>
            <person name="Silar P."/>
            <person name="Natvig D."/>
            <person name="Lalanne C."/>
            <person name="Gautier V."/>
            <person name="Ament-Velasquez S.L."/>
            <person name="Kruys A."/>
            <person name="Hutchinson M.I."/>
            <person name="Powell A.J."/>
            <person name="Barry K."/>
            <person name="Miller A.N."/>
            <person name="Grigoriev I.V."/>
            <person name="Debuchy R."/>
            <person name="Gladieux P."/>
            <person name="Thoren M.H."/>
            <person name="Johannesson H."/>
        </authorList>
    </citation>
    <scope>NUCLEOTIDE SEQUENCE</scope>
    <source>
        <strain evidence="5">CBS 314.62</strain>
    </source>
</reference>
<dbReference type="Gene3D" id="3.40.50.300">
    <property type="entry name" value="P-loop containing nucleotide triphosphate hydrolases"/>
    <property type="match status" value="1"/>
</dbReference>
<dbReference type="EMBL" id="JAULSO010000002">
    <property type="protein sequence ID" value="KAK3688754.1"/>
    <property type="molecule type" value="Genomic_DNA"/>
</dbReference>
<dbReference type="CDD" id="cd08771">
    <property type="entry name" value="DLP_1"/>
    <property type="match status" value="1"/>
</dbReference>
<dbReference type="GO" id="GO:0006897">
    <property type="term" value="P:endocytosis"/>
    <property type="evidence" value="ECO:0007669"/>
    <property type="project" value="TreeGrafter"/>
</dbReference>
<evidence type="ECO:0000256" key="2">
    <source>
        <dbReference type="ARBA" id="ARBA00023134"/>
    </source>
</evidence>
<dbReference type="GO" id="GO:0008017">
    <property type="term" value="F:microtubule binding"/>
    <property type="evidence" value="ECO:0007669"/>
    <property type="project" value="TreeGrafter"/>
</dbReference>
<dbReference type="GO" id="GO:0005874">
    <property type="term" value="C:microtubule"/>
    <property type="evidence" value="ECO:0007669"/>
    <property type="project" value="TreeGrafter"/>
</dbReference>
<dbReference type="PANTHER" id="PTHR11566">
    <property type="entry name" value="DYNAMIN"/>
    <property type="match status" value="1"/>
</dbReference>
<gene>
    <name evidence="5" type="ORF">B0T22DRAFT_379964</name>
</gene>
<dbReference type="InterPro" id="IPR030381">
    <property type="entry name" value="G_DYNAMIN_dom"/>
</dbReference>
<dbReference type="Pfam" id="PF00350">
    <property type="entry name" value="Dynamin_N"/>
    <property type="match status" value="1"/>
</dbReference>
<dbReference type="InterPro" id="IPR001401">
    <property type="entry name" value="Dynamin_GTPase"/>
</dbReference>
<protein>
    <submittedName>
        <fullName evidence="5">P-loop containing nucleoside triphosphate hydrolase protein</fullName>
    </submittedName>
</protein>
<feature type="domain" description="GED" evidence="3">
    <location>
        <begin position="610"/>
        <end position="701"/>
    </location>
</feature>
<keyword evidence="5" id="KW-0378">Hydrolase</keyword>
<evidence type="ECO:0000259" key="4">
    <source>
        <dbReference type="PROSITE" id="PS51718"/>
    </source>
</evidence>
<keyword evidence="6" id="KW-1185">Reference proteome</keyword>
<sequence length="737" mass="82570">MVTFENGVLSKLCSKDQLELLDSIDHLRLQGINNYVSLPQIIVCGDQSSGKSSVLEAISGVSFPIKSNLCTRFPTELVLRRTPHVSARVSIVPHESRTDSERAALSRFKEALNGFDGLPSVIESAKLAMGISIHGKAFSKDLLRVEVTGPDRPHLTIVDLPGLIHSETKNQSLSDVELIQDVVKAYMREPRSIILAVVSAKNDFANQVVLKLARAADPTGIRTMGVITKPDTLNPGSESEALYVSLAKNQQVEFRLGWHVLKNMDSEKGSCSLMERDREEAEFFSDGAWTELLLSSLGIDKLRGRLSKVLLAQIAAELPSLLKEIEGKFTATFDKLEKLGKPRSTDNEQRLYLFQISQSFQALVKEAVNGDSCSHPFFKDAQTKIGYRQRIRANVRNLNENFASELRRRGHARQIVESSDSSQTDEWGDVTVTTKDAFLDHIEKLMHNTRGRELPGTFNPMIVTDLFREQSRPWESIVRDHVKTVWKAACRFLDLVTSYVADESTSNALKREIIDPTLKTVLNALGEKTTDLLRPHQSGHPITYNHYFTETLQNVRRERMSMSDPAKVVREFFDISYLSTHQPLSGHYDLQTLVQSLTKDNELDMDTFAAEEALDCLNAYYKVALKQFIDDVAIQVIEGKLVAALDNILSPVAIFGMESSQVSRIAGESEDSRAQREQLSKDLEVLGKGLETCKRFVSVRIGGGKFIPALDLILRFLRSTLTSFSSRFSLRLQQLRP</sequence>
<dbReference type="InterPro" id="IPR045063">
    <property type="entry name" value="Dynamin_N"/>
</dbReference>
<dbReference type="FunFam" id="3.40.50.300:FF:001425">
    <property type="entry name" value="Dynamin GTPase, putative"/>
    <property type="match status" value="1"/>
</dbReference>
<dbReference type="InterPro" id="IPR020850">
    <property type="entry name" value="GED_dom"/>
</dbReference>
<dbReference type="InterPro" id="IPR022812">
    <property type="entry name" value="Dynamin"/>
</dbReference>
<evidence type="ECO:0000259" key="3">
    <source>
        <dbReference type="PROSITE" id="PS51388"/>
    </source>
</evidence>
<dbReference type="GO" id="GO:0016559">
    <property type="term" value="P:peroxisome fission"/>
    <property type="evidence" value="ECO:0007669"/>
    <property type="project" value="TreeGrafter"/>
</dbReference>
<dbReference type="PROSITE" id="PS51718">
    <property type="entry name" value="G_DYNAMIN_2"/>
    <property type="match status" value="1"/>
</dbReference>
<proteinExistence type="predicted"/>
<accession>A0AAE0XAR0</accession>
<keyword evidence="2" id="KW-0342">GTP-binding</keyword>
<keyword evidence="1" id="KW-0547">Nucleotide-binding</keyword>
<dbReference type="AlphaFoldDB" id="A0AAE0XAR0"/>
<dbReference type="GO" id="GO:0003924">
    <property type="term" value="F:GTPase activity"/>
    <property type="evidence" value="ECO:0007669"/>
    <property type="project" value="InterPro"/>
</dbReference>
<dbReference type="GO" id="GO:0048312">
    <property type="term" value="P:intracellular distribution of mitochondria"/>
    <property type="evidence" value="ECO:0007669"/>
    <property type="project" value="TreeGrafter"/>
</dbReference>
<dbReference type="SMART" id="SM00053">
    <property type="entry name" value="DYNc"/>
    <property type="match status" value="1"/>
</dbReference>
<name>A0AAE0XAR0_9PEZI</name>
<dbReference type="Gene3D" id="1.20.120.1240">
    <property type="entry name" value="Dynamin, middle domain"/>
    <property type="match status" value="1"/>
</dbReference>
<feature type="domain" description="Dynamin-type G" evidence="4">
    <location>
        <begin position="35"/>
        <end position="319"/>
    </location>
</feature>
<evidence type="ECO:0000313" key="5">
    <source>
        <dbReference type="EMBL" id="KAK3688754.1"/>
    </source>
</evidence>
<evidence type="ECO:0000313" key="6">
    <source>
        <dbReference type="Proteomes" id="UP001270362"/>
    </source>
</evidence>
<dbReference type="GO" id="GO:0005525">
    <property type="term" value="F:GTP binding"/>
    <property type="evidence" value="ECO:0007669"/>
    <property type="project" value="InterPro"/>
</dbReference>
<evidence type="ECO:0000256" key="1">
    <source>
        <dbReference type="ARBA" id="ARBA00022741"/>
    </source>
</evidence>
<dbReference type="GO" id="GO:0005739">
    <property type="term" value="C:mitochondrion"/>
    <property type="evidence" value="ECO:0007669"/>
    <property type="project" value="TreeGrafter"/>
</dbReference>
<comment type="caution">
    <text evidence="5">The sequence shown here is derived from an EMBL/GenBank/DDBJ whole genome shotgun (WGS) entry which is preliminary data.</text>
</comment>
<dbReference type="InterPro" id="IPR027417">
    <property type="entry name" value="P-loop_NTPase"/>
</dbReference>
<dbReference type="PANTHER" id="PTHR11566:SF21">
    <property type="entry name" value="DYNAMIN RELATED PROTEIN 1, ISOFORM A"/>
    <property type="match status" value="1"/>
</dbReference>